<feature type="transmembrane region" description="Helical" evidence="5">
    <location>
        <begin position="103"/>
        <end position="123"/>
    </location>
</feature>
<dbReference type="AlphaFoldDB" id="A0A497ET39"/>
<accession>A0A497ET39</accession>
<dbReference type="Proteomes" id="UP000281962">
    <property type="component" value="Unassembled WGS sequence"/>
</dbReference>
<evidence type="ECO:0000256" key="1">
    <source>
        <dbReference type="ARBA" id="ARBA00004651"/>
    </source>
</evidence>
<dbReference type="Gene3D" id="1.10.357.140">
    <property type="entry name" value="UbiA prenyltransferase"/>
    <property type="match status" value="1"/>
</dbReference>
<dbReference type="PANTHER" id="PTHR42723">
    <property type="entry name" value="CHLOROPHYLL SYNTHASE"/>
    <property type="match status" value="1"/>
</dbReference>
<dbReference type="GO" id="GO:0016765">
    <property type="term" value="F:transferase activity, transferring alkyl or aryl (other than methyl) groups"/>
    <property type="evidence" value="ECO:0007669"/>
    <property type="project" value="InterPro"/>
</dbReference>
<name>A0A497ET39_9CREN</name>
<feature type="transmembrane region" description="Helical" evidence="5">
    <location>
        <begin position="130"/>
        <end position="151"/>
    </location>
</feature>
<protein>
    <recommendedName>
        <fullName evidence="8">Geranylgeranylglycerol-phosphate geranylgeranyltransferase</fullName>
    </recommendedName>
</protein>
<proteinExistence type="predicted"/>
<evidence type="ECO:0000256" key="3">
    <source>
        <dbReference type="ARBA" id="ARBA00022989"/>
    </source>
</evidence>
<evidence type="ECO:0000313" key="6">
    <source>
        <dbReference type="EMBL" id="RLE50202.1"/>
    </source>
</evidence>
<feature type="transmembrane region" description="Helical" evidence="5">
    <location>
        <begin position="12"/>
        <end position="31"/>
    </location>
</feature>
<evidence type="ECO:0000313" key="7">
    <source>
        <dbReference type="Proteomes" id="UP000281962"/>
    </source>
</evidence>
<dbReference type="PANTHER" id="PTHR42723:SF1">
    <property type="entry name" value="CHLOROPHYLL SYNTHASE, CHLOROPLASTIC"/>
    <property type="match status" value="1"/>
</dbReference>
<feature type="transmembrane region" description="Helical" evidence="5">
    <location>
        <begin position="37"/>
        <end position="58"/>
    </location>
</feature>
<gene>
    <name evidence="6" type="ORF">DRJ21_01865</name>
</gene>
<dbReference type="InterPro" id="IPR000537">
    <property type="entry name" value="UbiA_prenyltransferase"/>
</dbReference>
<reference evidence="6 7" key="1">
    <citation type="submission" date="2018-06" db="EMBL/GenBank/DDBJ databases">
        <title>Extensive metabolic versatility and redundancy in microbially diverse, dynamic hydrothermal sediments.</title>
        <authorList>
            <person name="Dombrowski N."/>
            <person name="Teske A."/>
            <person name="Baker B.J."/>
        </authorList>
    </citation>
    <scope>NUCLEOTIDE SEQUENCE [LARGE SCALE GENOMIC DNA]</scope>
    <source>
        <strain evidence="6">B30_G17</strain>
    </source>
</reference>
<evidence type="ECO:0000256" key="2">
    <source>
        <dbReference type="ARBA" id="ARBA00022692"/>
    </source>
</evidence>
<evidence type="ECO:0008006" key="8">
    <source>
        <dbReference type="Google" id="ProtNLM"/>
    </source>
</evidence>
<keyword evidence="4 5" id="KW-0472">Membrane</keyword>
<feature type="transmembrane region" description="Helical" evidence="5">
    <location>
        <begin position="197"/>
        <end position="219"/>
    </location>
</feature>
<dbReference type="GO" id="GO:0005886">
    <property type="term" value="C:plasma membrane"/>
    <property type="evidence" value="ECO:0007669"/>
    <property type="project" value="UniProtKB-SubCell"/>
</dbReference>
<dbReference type="EMBL" id="QMQY01000069">
    <property type="protein sequence ID" value="RLE50202.1"/>
    <property type="molecule type" value="Genomic_DNA"/>
</dbReference>
<evidence type="ECO:0000256" key="5">
    <source>
        <dbReference type="SAM" id="Phobius"/>
    </source>
</evidence>
<dbReference type="CDD" id="cd13961">
    <property type="entry name" value="PT_UbiA_DGGGPS"/>
    <property type="match status" value="1"/>
</dbReference>
<dbReference type="InterPro" id="IPR050475">
    <property type="entry name" value="Prenyltransferase_related"/>
</dbReference>
<sequence length="291" mass="32164">MISIKGLMKLIRPINCLMMGFAVIISMIIASQGFPQINILILGFLTAFSLTAASMAINDYFDYDIDLINAPWRPLPSGLVSKTQAIICTLLFSIVGIISSLLINLECFILALIAIIVSVLYSFKGKKYGLLGNFMVSFCVALPFLYGSLAVKARGSFLLQIFSLAAFLANTGREVAKGMVDVNGDTVKGIKTIAILYGLRIASLLTLIFYLLAVIVGLFPIIFRIVSWPYLPLYILSSLGFLVDSIQLTINPTAENAKNVKRRTLIYMFLAMLAVFLGGLKFKLTYWWCEY</sequence>
<keyword evidence="3 5" id="KW-1133">Transmembrane helix</keyword>
<dbReference type="InterPro" id="IPR044878">
    <property type="entry name" value="UbiA_sf"/>
</dbReference>
<organism evidence="6 7">
    <name type="scientific">Thermoproteota archaeon</name>
    <dbReference type="NCBI Taxonomy" id="2056631"/>
    <lineage>
        <taxon>Archaea</taxon>
        <taxon>Thermoproteota</taxon>
    </lineage>
</organism>
<feature type="transmembrane region" description="Helical" evidence="5">
    <location>
        <begin position="225"/>
        <end position="243"/>
    </location>
</feature>
<evidence type="ECO:0000256" key="4">
    <source>
        <dbReference type="ARBA" id="ARBA00023136"/>
    </source>
</evidence>
<feature type="transmembrane region" description="Helical" evidence="5">
    <location>
        <begin position="79"/>
        <end position="97"/>
    </location>
</feature>
<keyword evidence="2 5" id="KW-0812">Transmembrane</keyword>
<dbReference type="Pfam" id="PF01040">
    <property type="entry name" value="UbiA"/>
    <property type="match status" value="1"/>
</dbReference>
<comment type="caution">
    <text evidence="6">The sequence shown here is derived from an EMBL/GenBank/DDBJ whole genome shotgun (WGS) entry which is preliminary data.</text>
</comment>
<comment type="subcellular location">
    <subcellularLocation>
        <location evidence="1">Cell membrane</location>
        <topology evidence="1">Multi-pass membrane protein</topology>
    </subcellularLocation>
</comment>
<feature type="transmembrane region" description="Helical" evidence="5">
    <location>
        <begin position="264"/>
        <end position="282"/>
    </location>
</feature>